<dbReference type="Proteomes" id="UP000317422">
    <property type="component" value="Unassembled WGS sequence"/>
</dbReference>
<evidence type="ECO:0000313" key="2">
    <source>
        <dbReference type="EMBL" id="TQN33509.1"/>
    </source>
</evidence>
<feature type="binding site" evidence="1">
    <location>
        <position position="317"/>
    </location>
    <ligand>
        <name>Zn(2+)</name>
        <dbReference type="ChEBI" id="CHEBI:29105"/>
    </ligand>
</feature>
<dbReference type="Pfam" id="PF05147">
    <property type="entry name" value="LANC_like"/>
    <property type="match status" value="1"/>
</dbReference>
<gene>
    <name evidence="2" type="ORF">FHX37_3531</name>
</gene>
<keyword evidence="3" id="KW-1185">Reference proteome</keyword>
<dbReference type="GO" id="GO:0031179">
    <property type="term" value="P:peptide modification"/>
    <property type="evidence" value="ECO:0007669"/>
    <property type="project" value="InterPro"/>
</dbReference>
<organism evidence="2 3">
    <name type="scientific">Haloactinospora alba</name>
    <dbReference type="NCBI Taxonomy" id="405555"/>
    <lineage>
        <taxon>Bacteria</taxon>
        <taxon>Bacillati</taxon>
        <taxon>Actinomycetota</taxon>
        <taxon>Actinomycetes</taxon>
        <taxon>Streptosporangiales</taxon>
        <taxon>Nocardiopsidaceae</taxon>
        <taxon>Haloactinospora</taxon>
    </lineage>
</organism>
<protein>
    <submittedName>
        <fullName evidence="2">Lanthionine synthetase-like protein</fullName>
    </submittedName>
</protein>
<dbReference type="PRINTS" id="PR01950">
    <property type="entry name" value="LANCSUPER"/>
</dbReference>
<reference evidence="2 3" key="1">
    <citation type="submission" date="2019-06" db="EMBL/GenBank/DDBJ databases">
        <title>Sequencing the genomes of 1000 actinobacteria strains.</title>
        <authorList>
            <person name="Klenk H.-P."/>
        </authorList>
    </citation>
    <scope>NUCLEOTIDE SEQUENCE [LARGE SCALE GENOMIC DNA]</scope>
    <source>
        <strain evidence="2 3">DSM 45015</strain>
    </source>
</reference>
<accession>A0A543NNU3</accession>
<dbReference type="Gene3D" id="1.50.10.20">
    <property type="match status" value="1"/>
</dbReference>
<dbReference type="GO" id="GO:0046872">
    <property type="term" value="F:metal ion binding"/>
    <property type="evidence" value="ECO:0007669"/>
    <property type="project" value="UniProtKB-KW"/>
</dbReference>
<name>A0A543NNU3_9ACTN</name>
<dbReference type="CDD" id="cd04793">
    <property type="entry name" value="LanC"/>
    <property type="match status" value="1"/>
</dbReference>
<evidence type="ECO:0000313" key="3">
    <source>
        <dbReference type="Proteomes" id="UP000317422"/>
    </source>
</evidence>
<keyword evidence="1" id="KW-0479">Metal-binding</keyword>
<keyword evidence="1" id="KW-0862">Zinc</keyword>
<dbReference type="RefSeq" id="WP_211351864.1">
    <property type="nucleotide sequence ID" value="NZ_VFQC01000001.1"/>
</dbReference>
<sequence>MTVVSAGTAEASPPHIRAQCLASGTAGEALLHIAHARTGFGSTWQAHQVLATCACDLIADEHASLYLGAPAAAFALHTAASSIGGYENALRLLDDTVVRITQRRLEAAHARIDRRQRPDLNEYDLFYGLTGLGAYLLCRDADSPTLKAVLAYLVRLTRPLPRDDQRLPGWWSRQGPSGRITERFPRGHANLGMAHGVAGPLALLSLAARRGTLVDAQRDAIEHICAWLDTVRTDTQSGTRWPYWITTPTEKAKEETRRAHRPRPSWCYGTPGLARAQQLAGIALDDPERQRLAEHAMLACLSDRSQLARVSDAGICHGAAGILQTLHRMAEDAPATFTTHRPRLHALLRQHAPTSRGFLNGTHGVALAALTAKTPTMPCGWDACLLLA</sequence>
<dbReference type="SUPFAM" id="SSF158745">
    <property type="entry name" value="LanC-like"/>
    <property type="match status" value="1"/>
</dbReference>
<feature type="binding site" evidence="1">
    <location>
        <position position="267"/>
    </location>
    <ligand>
        <name>Zn(2+)</name>
        <dbReference type="ChEBI" id="CHEBI:29105"/>
    </ligand>
</feature>
<proteinExistence type="predicted"/>
<dbReference type="EMBL" id="VFQC01000001">
    <property type="protein sequence ID" value="TQN33509.1"/>
    <property type="molecule type" value="Genomic_DNA"/>
</dbReference>
<dbReference type="InterPro" id="IPR007822">
    <property type="entry name" value="LANC-like"/>
</dbReference>
<dbReference type="SMART" id="SM01260">
    <property type="entry name" value="LANC_like"/>
    <property type="match status" value="1"/>
</dbReference>
<evidence type="ECO:0000256" key="1">
    <source>
        <dbReference type="PIRSR" id="PIRSR607822-1"/>
    </source>
</evidence>
<feature type="binding site" evidence="1">
    <location>
        <position position="316"/>
    </location>
    <ligand>
        <name>Zn(2+)</name>
        <dbReference type="ChEBI" id="CHEBI:29105"/>
    </ligand>
</feature>
<dbReference type="PRINTS" id="PR01955">
    <property type="entry name" value="LANCFRANKIA"/>
</dbReference>
<dbReference type="InterPro" id="IPR033889">
    <property type="entry name" value="LanC"/>
</dbReference>
<dbReference type="AlphaFoldDB" id="A0A543NNU3"/>
<comment type="caution">
    <text evidence="2">The sequence shown here is derived from an EMBL/GenBank/DDBJ whole genome shotgun (WGS) entry which is preliminary data.</text>
</comment>